<feature type="region of interest" description="Disordered" evidence="1">
    <location>
        <begin position="1"/>
        <end position="49"/>
    </location>
</feature>
<dbReference type="AlphaFoldDB" id="B9REK0"/>
<feature type="compositionally biased region" description="Polar residues" evidence="1">
    <location>
        <begin position="176"/>
        <end position="192"/>
    </location>
</feature>
<dbReference type="PANTHER" id="PTHR37173:SF1">
    <property type="entry name" value="PROLINE-RICH FAMILY PROTEIN"/>
    <property type="match status" value="1"/>
</dbReference>
<evidence type="ECO:0000256" key="1">
    <source>
        <dbReference type="SAM" id="MobiDB-lite"/>
    </source>
</evidence>
<evidence type="ECO:0000313" key="3">
    <source>
        <dbReference type="Proteomes" id="UP000008311"/>
    </source>
</evidence>
<keyword evidence="3" id="KW-1185">Reference proteome</keyword>
<organism evidence="2 3">
    <name type="scientific">Ricinus communis</name>
    <name type="common">Castor bean</name>
    <dbReference type="NCBI Taxonomy" id="3988"/>
    <lineage>
        <taxon>Eukaryota</taxon>
        <taxon>Viridiplantae</taxon>
        <taxon>Streptophyta</taxon>
        <taxon>Embryophyta</taxon>
        <taxon>Tracheophyta</taxon>
        <taxon>Spermatophyta</taxon>
        <taxon>Magnoliopsida</taxon>
        <taxon>eudicotyledons</taxon>
        <taxon>Gunneridae</taxon>
        <taxon>Pentapetalae</taxon>
        <taxon>rosids</taxon>
        <taxon>fabids</taxon>
        <taxon>Malpighiales</taxon>
        <taxon>Euphorbiaceae</taxon>
        <taxon>Acalyphoideae</taxon>
        <taxon>Acalypheae</taxon>
        <taxon>Ricinus</taxon>
    </lineage>
</organism>
<dbReference type="EMBL" id="EQ973776">
    <property type="protein sequence ID" value="EEF50203.1"/>
    <property type="molecule type" value="Genomic_DNA"/>
</dbReference>
<name>B9REK0_RICCO</name>
<dbReference type="PANTHER" id="PTHR37173">
    <property type="entry name" value="HYDROXYPROLINE-RICH GLYCOPROTEIN FAMILY PROTEIN"/>
    <property type="match status" value="1"/>
</dbReference>
<proteinExistence type="predicted"/>
<dbReference type="STRING" id="3988.B9REK0"/>
<feature type="compositionally biased region" description="Polar residues" evidence="1">
    <location>
        <begin position="95"/>
        <end position="106"/>
    </location>
</feature>
<dbReference type="InParanoid" id="B9REK0"/>
<feature type="region of interest" description="Disordered" evidence="1">
    <location>
        <begin position="169"/>
        <end position="192"/>
    </location>
</feature>
<reference evidence="3" key="1">
    <citation type="journal article" date="2010" name="Nat. Biotechnol.">
        <title>Draft genome sequence of the oilseed species Ricinus communis.</title>
        <authorList>
            <person name="Chan A.P."/>
            <person name="Crabtree J."/>
            <person name="Zhao Q."/>
            <person name="Lorenzi H."/>
            <person name="Orvis J."/>
            <person name="Puiu D."/>
            <person name="Melake-Berhan A."/>
            <person name="Jones K.M."/>
            <person name="Redman J."/>
            <person name="Chen G."/>
            <person name="Cahoon E.B."/>
            <person name="Gedil M."/>
            <person name="Stanke M."/>
            <person name="Haas B.J."/>
            <person name="Wortman J.R."/>
            <person name="Fraser-Liggett C.M."/>
            <person name="Ravel J."/>
            <person name="Rabinowicz P.D."/>
        </authorList>
    </citation>
    <scope>NUCLEOTIDE SEQUENCE [LARGE SCALE GENOMIC DNA]</scope>
    <source>
        <strain evidence="3">cv. Hale</strain>
    </source>
</reference>
<evidence type="ECO:0000313" key="2">
    <source>
        <dbReference type="EMBL" id="EEF50203.1"/>
    </source>
</evidence>
<dbReference type="Proteomes" id="UP000008311">
    <property type="component" value="Unassembled WGS sequence"/>
</dbReference>
<feature type="compositionally biased region" description="Low complexity" evidence="1">
    <location>
        <begin position="10"/>
        <end position="31"/>
    </location>
</feature>
<accession>B9REK0</accession>
<protein>
    <submittedName>
        <fullName evidence="2">Uncharacterized protein</fullName>
    </submittedName>
</protein>
<feature type="region of interest" description="Disordered" evidence="1">
    <location>
        <begin position="87"/>
        <end position="109"/>
    </location>
</feature>
<gene>
    <name evidence="2" type="ORF">RCOM_1772980</name>
</gene>
<sequence>MASAASNLPTTTTTTTTTTTARPFTTATKATKSPARPQTPQPSSTTFPIYHLYPSQTIPIRSQSQNSNPTSSQQQQQGIIYPVASSGRGFMVRPSDQTANNPNFNPGASHPRAVGVSYRPVIGSPGSTHHHHHHLQHHHPAYHLMRQHPTHLQHHQHYTPLPPIKGIPVTGPLKAASSSLPVSDSNGYKNTR</sequence>